<evidence type="ECO:0000256" key="7">
    <source>
        <dbReference type="ARBA" id="ARBA00023273"/>
    </source>
</evidence>
<dbReference type="InterPro" id="IPR001680">
    <property type="entry name" value="WD40_rpt"/>
</dbReference>
<dbReference type="Pfam" id="PF24762">
    <property type="entry name" value="TPR_IF140-IFT172"/>
    <property type="match status" value="1"/>
</dbReference>
<organism evidence="11 12">
    <name type="scientific">Nicrophorus vespilloides</name>
    <name type="common">Boreal carrion beetle</name>
    <dbReference type="NCBI Taxonomy" id="110193"/>
    <lineage>
        <taxon>Eukaryota</taxon>
        <taxon>Metazoa</taxon>
        <taxon>Ecdysozoa</taxon>
        <taxon>Arthropoda</taxon>
        <taxon>Hexapoda</taxon>
        <taxon>Insecta</taxon>
        <taxon>Pterygota</taxon>
        <taxon>Neoptera</taxon>
        <taxon>Endopterygota</taxon>
        <taxon>Coleoptera</taxon>
        <taxon>Polyphaga</taxon>
        <taxon>Staphyliniformia</taxon>
        <taxon>Silphidae</taxon>
        <taxon>Nicrophorinae</taxon>
        <taxon>Nicrophorus</taxon>
    </lineage>
</organism>
<feature type="domain" description="IFT80/172/WDR35 TPR" evidence="9">
    <location>
        <begin position="657"/>
        <end position="755"/>
    </location>
</feature>
<reference evidence="12" key="1">
    <citation type="submission" date="2025-08" db="UniProtKB">
        <authorList>
            <consortium name="RefSeq"/>
        </authorList>
    </citation>
    <scope>IDENTIFICATION</scope>
    <source>
        <tissue evidence="12">Whole Larva</tissue>
    </source>
</reference>
<evidence type="ECO:0000259" key="9">
    <source>
        <dbReference type="Pfam" id="PF23387"/>
    </source>
</evidence>
<dbReference type="SUPFAM" id="SSF50978">
    <property type="entry name" value="WD40 repeat-like"/>
    <property type="match status" value="2"/>
</dbReference>
<keyword evidence="4" id="KW-0677">Repeat</keyword>
<proteinExistence type="inferred from homology"/>
<evidence type="ECO:0000256" key="1">
    <source>
        <dbReference type="ARBA" id="ARBA00004138"/>
    </source>
</evidence>
<evidence type="ECO:0000259" key="10">
    <source>
        <dbReference type="Pfam" id="PF24762"/>
    </source>
</evidence>
<keyword evidence="6" id="KW-0969">Cilium</keyword>
<dbReference type="GeneID" id="108563409"/>
<dbReference type="PANTHER" id="PTHR15722">
    <property type="entry name" value="IFT140/172-RELATED"/>
    <property type="match status" value="1"/>
</dbReference>
<dbReference type="PANTHER" id="PTHR15722:SF2">
    <property type="entry name" value="INTRAFLAGELLAR TRANSPORT PROTEIN 172 HOMOLOG"/>
    <property type="match status" value="1"/>
</dbReference>
<evidence type="ECO:0000256" key="5">
    <source>
        <dbReference type="ARBA" id="ARBA00022803"/>
    </source>
</evidence>
<dbReference type="SMART" id="SM00320">
    <property type="entry name" value="WD40"/>
    <property type="match status" value="7"/>
</dbReference>
<name>A0ABM1MSL2_NICVS</name>
<evidence type="ECO:0000313" key="12">
    <source>
        <dbReference type="RefSeq" id="XP_017777562.1"/>
    </source>
</evidence>
<protein>
    <submittedName>
        <fullName evidence="12">Intraflagellar transport protein 172 homolog</fullName>
    </submittedName>
</protein>
<dbReference type="Proteomes" id="UP000695000">
    <property type="component" value="Unplaced"/>
</dbReference>
<dbReference type="Pfam" id="PF00400">
    <property type="entry name" value="WD40"/>
    <property type="match status" value="1"/>
</dbReference>
<keyword evidence="5" id="KW-0802">TPR repeat</keyword>
<dbReference type="Gene3D" id="2.130.10.10">
    <property type="entry name" value="YVTN repeat-like/Quinoprotein amine dehydrogenase"/>
    <property type="match status" value="2"/>
</dbReference>
<evidence type="ECO:0000256" key="4">
    <source>
        <dbReference type="ARBA" id="ARBA00022737"/>
    </source>
</evidence>
<dbReference type="Gene3D" id="1.25.40.470">
    <property type="match status" value="4"/>
</dbReference>
<dbReference type="InterPro" id="IPR015943">
    <property type="entry name" value="WD40/YVTN_repeat-like_dom_sf"/>
</dbReference>
<comment type="similarity">
    <text evidence="8">Belongs to the IFT172 family.</text>
</comment>
<feature type="domain" description="IF140/IFT172/WDR19 TPR" evidence="10">
    <location>
        <begin position="927"/>
        <end position="1314"/>
    </location>
</feature>
<dbReference type="InterPro" id="IPR036322">
    <property type="entry name" value="WD40_repeat_dom_sf"/>
</dbReference>
<sequence length="1769" mass="200367">MVTVPSTIQTEPHLYSNVLSRVTTTNPRFEMQLKYLQNILEAQEGEYKIVSLVWSSNNKKLAVATSERQVILFDDEGERRDRFSTKPADSEAGKKSYVIKGLAFSPDSIKLAVAQSDNIVYVYKIGENWGEKKAICNKFPQPSPVTTIVWLSTGPIICGLLDGKVRALQPKSNKSHTLYGSESLVVSLVPNSIGTGFISGHVDCSVIRFFVTERNEEDEPQGRILTHSVPPYALAWVQNFVFAAGCDKRIVVYNNSGRIVKQFDYTKDQSEFEFTAACSSPSGQAVSIGSYDKLRVFAWNPAVSVWEESPTKTIENMYSVTALSWKNDGSKLACGSYNGCVFLFESVLKRTVWKDKLEITYVGPSQVLVRSLEDESKSLVLKSDYGKEIEDLKVMGRDNFIVARTRGTLLVADIIRNLMSEVSWNNSGKNEKFYFENQSACLVFNAGELSLIEYGCNEVLASVRTEFANPHLISVRLNERTATSDNKKLAYLLDLKTICIIDLVYNVGISQINHESKIDWLELNETCHKLLFRDIKQRLLLVDVTSGSKACIYSDVTFVQWVESSDVAIAQSGTTLAVWYNIDLPERPTILNVKGEVVDIVRYNGKTEVCSIDGNASLTFDLDEGLVEFGTAIHDNDYGRAVLFLESIGTSAEAEAMWCNLTNIAIKQHNLNLIDRCYAALGNISKVFCIQNINDEMENGEDYDQNVWAKLSVINGDLETAENIYLEQGDLEAALNMYKKLHKWEDAIRIAQKRGYNKLQELRDEYMSLLLKTGQFEKAGQSLESDGDYDRALAMYMKSNRLVKVANLLLSHSDLMEDHNLVSSVLKKLIKQELYEPAAEIYVKYDKPDIAMECYRKGKVWNKAVDLARVISPDQVITLEEEWGDYLVESKQTDAAISHYIEAGCSLKALDAAIIARQWKKAIHIIQVVEEHESLNKYYSIIGQHLADTKDFTTAENMYMKAKLYKEAVDMYNNSGQWEKAHLIASQYLDKDEVGDMYMKQAEKLETEGKFREAEKLYLAVDSPDLAITMYKRNEQYDNMIRLVELYHPDLLPTTHMHLAQQMESQGKHRAAEIHYLAVGEWKAAMNMYRTLNMWEEAYRVAKQNGGTVAANQVAFLWARTLPIDSAIKLLTKFGILESGVDYACETYQYDFAFQLCKNLPSKKNEVHYNYAMSLEDDGKFNEAETEFILAGKPKEAVMMYTHASDWQSAIRVAETHVPEAVLEVLKTQAVQSFAQKNFSEFESLLLRAQAPELIVQNYKSNEMWLDALRVCKEYLPNLLPALQTEYNNKTKQHNTDSNITMESILSKANELALAGQHKQAIECLLQVSTDITEPEIVTRAMLRAADMVNKFLFGGESEDIIKILAPRLRDMGEYSSAAQLFISADLVKDAVDCFIIIEDWKNAKKIAKELDPSLMNYIEGKYKDRLTKEGNIEQLADVDIMGALDLLAEQGQWVRCIEKAKTFGGVVLYKYVAQYASQLLRDGFTLEALSLFLSHSAPPTPQNFNIYNRIAANIFSMPNISGPDHYNTWVQLRQMLLELVNGIEVAPNIDMKIKIHFQTVLLISHYYGLRCVCRQVQVLKNIGMKISVALLRYTDIIPADKAFYEAGIDLREEGRNSEAFVFLNHYLDICEAIEDGENQLIDHTDLGQTDFPSNVPIPEEMFLHDETDEHDRIREWVLAISMDQKVDQNLPMDERRLYESSLEAGQSPCIVSGYPVKNPAVSFMNSNYTANKDMWSKLTMAAKMYPETNISDAITFIQQWCGNSTLLD</sequence>
<keyword evidence="11" id="KW-1185">Reference proteome</keyword>
<evidence type="ECO:0000256" key="3">
    <source>
        <dbReference type="ARBA" id="ARBA00022574"/>
    </source>
</evidence>
<comment type="subcellular location">
    <subcellularLocation>
        <location evidence="1">Cell projection</location>
        <location evidence="1">Cilium</location>
    </subcellularLocation>
</comment>
<accession>A0ABM1MSL2</accession>
<keyword evidence="7" id="KW-0966">Cell projection</keyword>
<dbReference type="Pfam" id="PF23387">
    <property type="entry name" value="TPR_IFT80_172"/>
    <property type="match status" value="1"/>
</dbReference>
<evidence type="ECO:0000256" key="8">
    <source>
        <dbReference type="ARBA" id="ARBA00038130"/>
    </source>
</evidence>
<keyword evidence="3" id="KW-0853">WD repeat</keyword>
<evidence type="ECO:0000256" key="6">
    <source>
        <dbReference type="ARBA" id="ARBA00023069"/>
    </source>
</evidence>
<dbReference type="InterPro" id="IPR056168">
    <property type="entry name" value="TPR_IF140/IFT172/WDR19"/>
</dbReference>
<evidence type="ECO:0000313" key="11">
    <source>
        <dbReference type="Proteomes" id="UP000695000"/>
    </source>
</evidence>
<evidence type="ECO:0000256" key="2">
    <source>
        <dbReference type="ARBA" id="ARBA00022473"/>
    </source>
</evidence>
<dbReference type="RefSeq" id="XP_017777562.1">
    <property type="nucleotide sequence ID" value="XM_017922073.1"/>
</dbReference>
<gene>
    <name evidence="12" type="primary">LOC108563409</name>
</gene>
<keyword evidence="2" id="KW-0217">Developmental protein</keyword>
<dbReference type="InterPro" id="IPR056157">
    <property type="entry name" value="TPR_IFT80_172_dom"/>
</dbReference>